<dbReference type="GO" id="GO:0050482">
    <property type="term" value="P:arachidonate secretion"/>
    <property type="evidence" value="ECO:0007669"/>
    <property type="project" value="InterPro"/>
</dbReference>
<evidence type="ECO:0000313" key="8">
    <source>
        <dbReference type="EnsemblMetazoa" id="CPIJ011155-PA"/>
    </source>
</evidence>
<dbReference type="GO" id="GO:0016042">
    <property type="term" value="P:lipid catabolic process"/>
    <property type="evidence" value="ECO:0007669"/>
    <property type="project" value="UniProtKB-KW"/>
</dbReference>
<dbReference type="PANTHER" id="PTHR12253">
    <property type="entry name" value="RH14732P"/>
    <property type="match status" value="1"/>
</dbReference>
<evidence type="ECO:0000313" key="9">
    <source>
        <dbReference type="Proteomes" id="UP000002320"/>
    </source>
</evidence>
<feature type="region of interest" description="Disordered" evidence="6">
    <location>
        <begin position="73"/>
        <end position="92"/>
    </location>
</feature>
<gene>
    <name evidence="8" type="primary">6043501</name>
    <name evidence="7" type="ORF">CpipJ_CPIJ011155</name>
</gene>
<dbReference type="EMBL" id="DS232110">
    <property type="protein sequence ID" value="EDS35073.1"/>
    <property type="molecule type" value="Genomic_DNA"/>
</dbReference>
<dbReference type="SUPFAM" id="SSF48619">
    <property type="entry name" value="Phospholipase A2, PLA2"/>
    <property type="match status" value="1"/>
</dbReference>
<dbReference type="Gene3D" id="1.20.90.10">
    <property type="entry name" value="Phospholipase A2 domain"/>
    <property type="match status" value="1"/>
</dbReference>
<dbReference type="InterPro" id="IPR036444">
    <property type="entry name" value="PLipase_A2_dom_sf"/>
</dbReference>
<keyword evidence="3" id="KW-0442">Lipid degradation</keyword>
<dbReference type="KEGG" id="cqu:CpipJ_CPIJ011155"/>
<dbReference type="OrthoDB" id="6075074at2759"/>
<dbReference type="EC" id="3.1.1.4" evidence="2"/>
<accession>B0WUT1</accession>
<organism>
    <name type="scientific">Culex quinquefasciatus</name>
    <name type="common">Southern house mosquito</name>
    <name type="synonym">Culex pungens</name>
    <dbReference type="NCBI Taxonomy" id="7176"/>
    <lineage>
        <taxon>Eukaryota</taxon>
        <taxon>Metazoa</taxon>
        <taxon>Ecdysozoa</taxon>
        <taxon>Arthropoda</taxon>
        <taxon>Hexapoda</taxon>
        <taxon>Insecta</taxon>
        <taxon>Pterygota</taxon>
        <taxon>Neoptera</taxon>
        <taxon>Endopterygota</taxon>
        <taxon>Diptera</taxon>
        <taxon>Nematocera</taxon>
        <taxon>Culicoidea</taxon>
        <taxon>Culicidae</taxon>
        <taxon>Culicinae</taxon>
        <taxon>Culicini</taxon>
        <taxon>Culex</taxon>
        <taxon>Culex</taxon>
    </lineage>
</organism>
<keyword evidence="4" id="KW-0443">Lipid metabolism</keyword>
<dbReference type="HOGENOM" id="CLU_2415458_0_0_1"/>
<keyword evidence="9" id="KW-1185">Reference proteome</keyword>
<dbReference type="AlphaFoldDB" id="B0WUT1"/>
<dbReference type="VEuPathDB" id="VectorBase:CQUJHB012830"/>
<name>B0WUT1_CULQU</name>
<dbReference type="EnsemblMetazoa" id="CPIJ011155-RA">
    <property type="protein sequence ID" value="CPIJ011155-PA"/>
    <property type="gene ID" value="CPIJ011155"/>
</dbReference>
<evidence type="ECO:0000256" key="4">
    <source>
        <dbReference type="ARBA" id="ARBA00023098"/>
    </source>
</evidence>
<evidence type="ECO:0000256" key="6">
    <source>
        <dbReference type="SAM" id="MobiDB-lite"/>
    </source>
</evidence>
<reference evidence="7" key="1">
    <citation type="submission" date="2007-03" db="EMBL/GenBank/DDBJ databases">
        <title>Annotation of Culex pipiens quinquefasciatus.</title>
        <authorList>
            <consortium name="The Broad Institute Genome Sequencing Platform"/>
            <person name="Atkinson P.W."/>
            <person name="Hemingway J."/>
            <person name="Christensen B.M."/>
            <person name="Higgs S."/>
            <person name="Kodira C."/>
            <person name="Hannick L."/>
            <person name="Megy K."/>
            <person name="O'Leary S."/>
            <person name="Pearson M."/>
            <person name="Haas B.J."/>
            <person name="Mauceli E."/>
            <person name="Wortman J.R."/>
            <person name="Lee N.H."/>
            <person name="Guigo R."/>
            <person name="Stanke M."/>
            <person name="Alvarado L."/>
            <person name="Amedeo P."/>
            <person name="Antoine C.H."/>
            <person name="Arensburger P."/>
            <person name="Bidwell S.L."/>
            <person name="Crawford M."/>
            <person name="Camaro F."/>
            <person name="Devon K."/>
            <person name="Engels R."/>
            <person name="Hammond M."/>
            <person name="Howarth C."/>
            <person name="Koehrsen M."/>
            <person name="Lawson D."/>
            <person name="Montgomery P."/>
            <person name="Nene V."/>
            <person name="Nusbaum C."/>
            <person name="Puiu D."/>
            <person name="Romero-Severson J."/>
            <person name="Severson D.W."/>
            <person name="Shumway M."/>
            <person name="Sisk P."/>
            <person name="Stolte C."/>
            <person name="Zeng Q."/>
            <person name="Eisenstadt E."/>
            <person name="Fraser-Liggett C."/>
            <person name="Strausberg R."/>
            <person name="Galagan J."/>
            <person name="Birren B."/>
            <person name="Collins F.H."/>
        </authorList>
    </citation>
    <scope>NUCLEOTIDE SEQUENCE [LARGE SCALE GENOMIC DNA]</scope>
    <source>
        <strain evidence="7">JHB</strain>
    </source>
</reference>
<dbReference type="InParanoid" id="B0WUT1"/>
<reference evidence="8" key="2">
    <citation type="submission" date="2020-05" db="UniProtKB">
        <authorList>
            <consortium name="EnsemblMetazoa"/>
        </authorList>
    </citation>
    <scope>IDENTIFICATION</scope>
    <source>
        <strain evidence="8">JHB</strain>
    </source>
</reference>
<dbReference type="Proteomes" id="UP000002320">
    <property type="component" value="Unassembled WGS sequence"/>
</dbReference>
<evidence type="ECO:0000256" key="5">
    <source>
        <dbReference type="ARBA" id="ARBA00029903"/>
    </source>
</evidence>
<dbReference type="STRING" id="7176.B0WUT1"/>
<comment type="cofactor">
    <cofactor evidence="1">
        <name>Ca(2+)</name>
        <dbReference type="ChEBI" id="CHEBI:29108"/>
    </cofactor>
</comment>
<evidence type="ECO:0000313" key="7">
    <source>
        <dbReference type="EMBL" id="EDS35073.1"/>
    </source>
</evidence>
<proteinExistence type="predicted"/>
<evidence type="ECO:0000256" key="3">
    <source>
        <dbReference type="ARBA" id="ARBA00022963"/>
    </source>
</evidence>
<sequence length="92" mass="10639">MADSSDANMVGKLFFNIVQSKCFVLKPETVCTKTSWWGKCEKKVRRKRAHIRDNRNVGHLLKADYALRQRKQVREGEEKPQEIAPSPLFCCS</sequence>
<dbReference type="VEuPathDB" id="VectorBase:CPIJ011155"/>
<dbReference type="GO" id="GO:0004623">
    <property type="term" value="F:phospholipase A2 activity"/>
    <property type="evidence" value="ECO:0007669"/>
    <property type="project" value="UniProtKB-EC"/>
</dbReference>
<dbReference type="GO" id="GO:0006644">
    <property type="term" value="P:phospholipid metabolic process"/>
    <property type="evidence" value="ECO:0007669"/>
    <property type="project" value="InterPro"/>
</dbReference>
<evidence type="ECO:0000256" key="2">
    <source>
        <dbReference type="ARBA" id="ARBA00013278"/>
    </source>
</evidence>
<evidence type="ECO:0000256" key="1">
    <source>
        <dbReference type="ARBA" id="ARBA00001913"/>
    </source>
</evidence>
<protein>
    <recommendedName>
        <fullName evidence="2">phospholipase A2</fullName>
        <ecNumber evidence="2">3.1.1.4</ecNumber>
    </recommendedName>
    <alternativeName>
        <fullName evidence="5">Phosphatidylcholine 2-acylhydrolase</fullName>
    </alternativeName>
</protein>